<dbReference type="PROSITE" id="PS51257">
    <property type="entry name" value="PROKAR_LIPOPROTEIN"/>
    <property type="match status" value="1"/>
</dbReference>
<sequence>MPSRRRFLAHSSALGLGALGGCVDALGSDRPTYTTPGTDGPPPPPEHHAFGSDGQWSSPGFDASNTRWDYRGSAPRDDARVRWRYPVQEGRAPTVSNGQVFVSAPGELVVLDAMEGEELWTAPTEPSWVGVPLVRNATAYVPVETDLRALDAVTGEELWSRSADERFTPPATVGGEELVVGNGEYVRALDAETGEERRSRRLYGTVNAPALGTTRSPTTTTQAGEVYVLERDGTGVWRRTLRASIEAPVTLGRDYAYVTEVDDTLRALDHGGETVWRAEGVADFRFGVAYTDAYVYAVDGSTLHALDSDSGEEHWAHHLGERAGVPAVVDDTVYVGGDRLHALDPEGTGERFSVDLGGRVGPDVSAGDGALYVPVTDDEGTDLVALETA</sequence>
<dbReference type="RefSeq" id="WP_304446652.1">
    <property type="nucleotide sequence ID" value="NZ_JARRAH010000001.1"/>
</dbReference>
<proteinExistence type="predicted"/>
<dbReference type="InterPro" id="IPR006311">
    <property type="entry name" value="TAT_signal"/>
</dbReference>
<feature type="compositionally biased region" description="Polar residues" evidence="1">
    <location>
        <begin position="54"/>
        <end position="67"/>
    </location>
</feature>
<dbReference type="PANTHER" id="PTHR34512:SF30">
    <property type="entry name" value="OUTER MEMBRANE PROTEIN ASSEMBLY FACTOR BAMB"/>
    <property type="match status" value="1"/>
</dbReference>
<comment type="caution">
    <text evidence="3">The sequence shown here is derived from an EMBL/GenBank/DDBJ whole genome shotgun (WGS) entry which is preliminary data.</text>
</comment>
<evidence type="ECO:0000259" key="2">
    <source>
        <dbReference type="Pfam" id="PF13360"/>
    </source>
</evidence>
<feature type="domain" description="Pyrrolo-quinoline quinone repeat" evidence="2">
    <location>
        <begin position="301"/>
        <end position="383"/>
    </location>
</feature>
<evidence type="ECO:0000313" key="3">
    <source>
        <dbReference type="EMBL" id="MFC6834941.1"/>
    </source>
</evidence>
<gene>
    <name evidence="3" type="ORF">ACFQHK_00295</name>
</gene>
<feature type="domain" description="Pyrrolo-quinoline quinone repeat" evidence="2">
    <location>
        <begin position="219"/>
        <end position="280"/>
    </location>
</feature>
<dbReference type="InterPro" id="IPR011047">
    <property type="entry name" value="Quinoprotein_ADH-like_sf"/>
</dbReference>
<feature type="domain" description="Pyrrolo-quinoline quinone repeat" evidence="2">
    <location>
        <begin position="80"/>
        <end position="205"/>
    </location>
</feature>
<dbReference type="PROSITE" id="PS51318">
    <property type="entry name" value="TAT"/>
    <property type="match status" value="1"/>
</dbReference>
<dbReference type="Gene3D" id="2.130.10.10">
    <property type="entry name" value="YVTN repeat-like/Quinoprotein amine dehydrogenase"/>
    <property type="match status" value="1"/>
</dbReference>
<feature type="compositionally biased region" description="Low complexity" evidence="1">
    <location>
        <begin position="25"/>
        <end position="38"/>
    </location>
</feature>
<dbReference type="PANTHER" id="PTHR34512">
    <property type="entry name" value="CELL SURFACE PROTEIN"/>
    <property type="match status" value="1"/>
</dbReference>
<evidence type="ECO:0000313" key="4">
    <source>
        <dbReference type="Proteomes" id="UP001596406"/>
    </source>
</evidence>
<accession>A0ABD5U6K0</accession>
<dbReference type="Gene3D" id="2.40.10.480">
    <property type="match status" value="2"/>
</dbReference>
<dbReference type="InterPro" id="IPR002372">
    <property type="entry name" value="PQQ_rpt_dom"/>
</dbReference>
<dbReference type="InterPro" id="IPR015943">
    <property type="entry name" value="WD40/YVTN_repeat-like_dom_sf"/>
</dbReference>
<dbReference type="InterPro" id="IPR018391">
    <property type="entry name" value="PQQ_b-propeller_rpt"/>
</dbReference>
<feature type="region of interest" description="Disordered" evidence="1">
    <location>
        <begin position="25"/>
        <end position="72"/>
    </location>
</feature>
<dbReference type="Pfam" id="PF13360">
    <property type="entry name" value="PQQ_2"/>
    <property type="match status" value="3"/>
</dbReference>
<dbReference type="Proteomes" id="UP001596406">
    <property type="component" value="Unassembled WGS sequence"/>
</dbReference>
<name>A0ABD5U6K0_9EURY</name>
<keyword evidence="4" id="KW-1185">Reference proteome</keyword>
<organism evidence="3 4">
    <name type="scientific">Halomarina ordinaria</name>
    <dbReference type="NCBI Taxonomy" id="3033939"/>
    <lineage>
        <taxon>Archaea</taxon>
        <taxon>Methanobacteriati</taxon>
        <taxon>Methanobacteriota</taxon>
        <taxon>Stenosarchaea group</taxon>
        <taxon>Halobacteria</taxon>
        <taxon>Halobacteriales</taxon>
        <taxon>Natronomonadaceae</taxon>
        <taxon>Halomarina</taxon>
    </lineage>
</organism>
<dbReference type="AlphaFoldDB" id="A0ABD5U6K0"/>
<dbReference type="SUPFAM" id="SSF50998">
    <property type="entry name" value="Quinoprotein alcohol dehydrogenase-like"/>
    <property type="match status" value="2"/>
</dbReference>
<protein>
    <submittedName>
        <fullName evidence="3">PQQ-binding-like beta-propeller repeat protein</fullName>
    </submittedName>
</protein>
<reference evidence="3 4" key="1">
    <citation type="journal article" date="2019" name="Int. J. Syst. Evol. Microbiol.">
        <title>The Global Catalogue of Microorganisms (GCM) 10K type strain sequencing project: providing services to taxonomists for standard genome sequencing and annotation.</title>
        <authorList>
            <consortium name="The Broad Institute Genomics Platform"/>
            <consortium name="The Broad Institute Genome Sequencing Center for Infectious Disease"/>
            <person name="Wu L."/>
            <person name="Ma J."/>
        </authorList>
    </citation>
    <scope>NUCLEOTIDE SEQUENCE [LARGE SCALE GENOMIC DNA]</scope>
    <source>
        <strain evidence="3 4">PSRA2</strain>
    </source>
</reference>
<dbReference type="SMART" id="SM00564">
    <property type="entry name" value="PQQ"/>
    <property type="match status" value="6"/>
</dbReference>
<evidence type="ECO:0000256" key="1">
    <source>
        <dbReference type="SAM" id="MobiDB-lite"/>
    </source>
</evidence>
<dbReference type="EMBL" id="JBHSXM010000001">
    <property type="protein sequence ID" value="MFC6834941.1"/>
    <property type="molecule type" value="Genomic_DNA"/>
</dbReference>